<accession>A0A1E3Q969</accession>
<dbReference type="STRING" id="675824.A0A1E3Q969"/>
<evidence type="ECO:0000313" key="2">
    <source>
        <dbReference type="Proteomes" id="UP000094385"/>
    </source>
</evidence>
<dbReference type="Proteomes" id="UP000094385">
    <property type="component" value="Unassembled WGS sequence"/>
</dbReference>
<keyword evidence="2" id="KW-1185">Reference proteome</keyword>
<proteinExistence type="predicted"/>
<name>A0A1E3Q969_LIPST</name>
<protein>
    <submittedName>
        <fullName evidence="1">Uncharacterized protein</fullName>
    </submittedName>
</protein>
<dbReference type="EMBL" id="KV454292">
    <property type="protein sequence ID" value="ODQ74024.1"/>
    <property type="molecule type" value="Genomic_DNA"/>
</dbReference>
<organism evidence="1 2">
    <name type="scientific">Lipomyces starkeyi NRRL Y-11557</name>
    <dbReference type="NCBI Taxonomy" id="675824"/>
    <lineage>
        <taxon>Eukaryota</taxon>
        <taxon>Fungi</taxon>
        <taxon>Dikarya</taxon>
        <taxon>Ascomycota</taxon>
        <taxon>Saccharomycotina</taxon>
        <taxon>Lipomycetes</taxon>
        <taxon>Lipomycetales</taxon>
        <taxon>Lipomycetaceae</taxon>
        <taxon>Lipomyces</taxon>
    </lineage>
</organism>
<dbReference type="OrthoDB" id="3935139at2759"/>
<dbReference type="AlphaFoldDB" id="A0A1E3Q969"/>
<reference evidence="1 2" key="1">
    <citation type="journal article" date="2016" name="Proc. Natl. Acad. Sci. U.S.A.">
        <title>Comparative genomics of biotechnologically important yeasts.</title>
        <authorList>
            <person name="Riley R."/>
            <person name="Haridas S."/>
            <person name="Wolfe K.H."/>
            <person name="Lopes M.R."/>
            <person name="Hittinger C.T."/>
            <person name="Goeker M."/>
            <person name="Salamov A.A."/>
            <person name="Wisecaver J.H."/>
            <person name="Long T.M."/>
            <person name="Calvey C.H."/>
            <person name="Aerts A.L."/>
            <person name="Barry K.W."/>
            <person name="Choi C."/>
            <person name="Clum A."/>
            <person name="Coughlan A.Y."/>
            <person name="Deshpande S."/>
            <person name="Douglass A.P."/>
            <person name="Hanson S.J."/>
            <person name="Klenk H.-P."/>
            <person name="LaButti K.M."/>
            <person name="Lapidus A."/>
            <person name="Lindquist E.A."/>
            <person name="Lipzen A.M."/>
            <person name="Meier-Kolthoff J.P."/>
            <person name="Ohm R.A."/>
            <person name="Otillar R.P."/>
            <person name="Pangilinan J.L."/>
            <person name="Peng Y."/>
            <person name="Rokas A."/>
            <person name="Rosa C.A."/>
            <person name="Scheuner C."/>
            <person name="Sibirny A.A."/>
            <person name="Slot J.C."/>
            <person name="Stielow J.B."/>
            <person name="Sun H."/>
            <person name="Kurtzman C.P."/>
            <person name="Blackwell M."/>
            <person name="Grigoriev I.V."/>
            <person name="Jeffries T.W."/>
        </authorList>
    </citation>
    <scope>NUCLEOTIDE SEQUENCE [LARGE SCALE GENOMIC DNA]</scope>
    <source>
        <strain evidence="1 2">NRRL Y-11557</strain>
    </source>
</reference>
<gene>
    <name evidence="1" type="ORF">LIPSTDRAFT_103347</name>
</gene>
<evidence type="ECO:0000313" key="1">
    <source>
        <dbReference type="EMBL" id="ODQ74024.1"/>
    </source>
</evidence>
<sequence>MDALLLHYEQTKQQYSEPDAREDRIMLQAIDMGWFVLNKYYAMTDNVPVYAAALLLDPSKRQAYIKQNWPLQWHDNSIDAARQIWDLEYNTFVPERPEQEDRTVGISKLTKEKDNQLQLLLQSIQVKTAPPTESDFNMFISDTPINIDCTPLEW</sequence>